<keyword evidence="2" id="KW-0808">Transferase</keyword>
<reference evidence="2 3" key="1">
    <citation type="submission" date="2019-06" db="EMBL/GenBank/DDBJ databases">
        <title>A complete genome sequence for Luteibacter pinisoli MAH-14.</title>
        <authorList>
            <person name="Baltrus D.A."/>
        </authorList>
    </citation>
    <scope>NUCLEOTIDE SEQUENCE [LARGE SCALE GENOMIC DNA]</scope>
    <source>
        <strain evidence="2 3">MAH-14</strain>
    </source>
</reference>
<dbReference type="RefSeq" id="WP_139982785.1">
    <property type="nucleotide sequence ID" value="NZ_CP041046.1"/>
</dbReference>
<gene>
    <name evidence="2" type="ORF">FIV34_11350</name>
</gene>
<dbReference type="Proteomes" id="UP000316093">
    <property type="component" value="Chromosome"/>
</dbReference>
<accession>A0A4Y5Z3P9</accession>
<evidence type="ECO:0000259" key="1">
    <source>
        <dbReference type="PROSITE" id="PS51729"/>
    </source>
</evidence>
<dbReference type="EMBL" id="CP041046">
    <property type="protein sequence ID" value="QDE39757.1"/>
    <property type="molecule type" value="Genomic_DNA"/>
</dbReference>
<dbReference type="GO" id="GO:0016740">
    <property type="term" value="F:transferase activity"/>
    <property type="evidence" value="ECO:0007669"/>
    <property type="project" value="UniProtKB-KW"/>
</dbReference>
<dbReference type="OrthoDB" id="9813275at2"/>
<organism evidence="2 3">
    <name type="scientific">Luteibacter pinisoli</name>
    <dbReference type="NCBI Taxonomy" id="2589080"/>
    <lineage>
        <taxon>Bacteria</taxon>
        <taxon>Pseudomonadati</taxon>
        <taxon>Pseudomonadota</taxon>
        <taxon>Gammaproteobacteria</taxon>
        <taxon>Lysobacterales</taxon>
        <taxon>Rhodanobacteraceae</taxon>
        <taxon>Luteibacter</taxon>
    </lineage>
</organism>
<protein>
    <submittedName>
        <fullName evidence="2">N-acetyltransferase</fullName>
    </submittedName>
</protein>
<name>A0A4Y5Z3P9_9GAMM</name>
<keyword evidence="3" id="KW-1185">Reference proteome</keyword>
<proteinExistence type="predicted"/>
<dbReference type="InterPro" id="IPR016181">
    <property type="entry name" value="Acyl_CoA_acyltransferase"/>
</dbReference>
<dbReference type="InterPro" id="IPR031165">
    <property type="entry name" value="GNAT_YJDJ"/>
</dbReference>
<dbReference type="PROSITE" id="PS51729">
    <property type="entry name" value="GNAT_YJDJ"/>
    <property type="match status" value="1"/>
</dbReference>
<dbReference type="Pfam" id="PF14542">
    <property type="entry name" value="Acetyltransf_CG"/>
    <property type="match status" value="1"/>
</dbReference>
<sequence>MAADIVIRDAPNEGRFVAELGQQCASAWYERNGRVLHFFRVDISQALIENGVGIQLLRVALAQARLQGCLVEPSCDFVADYMRDNPETHDLLTSEGWRLLRQ</sequence>
<evidence type="ECO:0000313" key="2">
    <source>
        <dbReference type="EMBL" id="QDE39757.1"/>
    </source>
</evidence>
<evidence type="ECO:0000313" key="3">
    <source>
        <dbReference type="Proteomes" id="UP000316093"/>
    </source>
</evidence>
<dbReference type="AlphaFoldDB" id="A0A4Y5Z3P9"/>
<dbReference type="Gene3D" id="3.40.630.30">
    <property type="match status" value="1"/>
</dbReference>
<dbReference type="KEGG" id="lpy:FIV34_11350"/>
<feature type="domain" description="N-acetyltransferase" evidence="1">
    <location>
        <begin position="8"/>
        <end position="93"/>
    </location>
</feature>
<dbReference type="SUPFAM" id="SSF55729">
    <property type="entry name" value="Acyl-CoA N-acyltransferases (Nat)"/>
    <property type="match status" value="1"/>
</dbReference>